<dbReference type="InterPro" id="IPR036412">
    <property type="entry name" value="HAD-like_sf"/>
</dbReference>
<protein>
    <submittedName>
        <fullName evidence="1">HAD-like domain-containing protein</fullName>
    </submittedName>
</protein>
<reference evidence="2" key="1">
    <citation type="submission" date="2016-02" db="EMBL/GenBank/DDBJ databases">
        <title>Draft genome sequence of Microdochium bolleyi, a fungal endophyte of beachgrass.</title>
        <authorList>
            <consortium name="DOE Joint Genome Institute"/>
            <person name="David A.S."/>
            <person name="May G."/>
            <person name="Haridas S."/>
            <person name="Lim J."/>
            <person name="Wang M."/>
            <person name="Labutti K."/>
            <person name="Lipzen A."/>
            <person name="Barry K."/>
            <person name="Grigoriev I.V."/>
        </authorList>
    </citation>
    <scope>NUCLEOTIDE SEQUENCE [LARGE SCALE GENOMIC DNA]</scope>
    <source>
        <strain evidence="2">J235TASD1</strain>
    </source>
</reference>
<gene>
    <name evidence="1" type="ORF">Micbo1qcDRAFT_188192</name>
</gene>
<dbReference type="EMBL" id="KQ964248">
    <property type="protein sequence ID" value="KXJ92747.1"/>
    <property type="molecule type" value="Genomic_DNA"/>
</dbReference>
<dbReference type="InterPro" id="IPR023214">
    <property type="entry name" value="HAD_sf"/>
</dbReference>
<dbReference type="SFLD" id="SFLDG01129">
    <property type="entry name" value="C1.5:_HAD__Beta-PGM__Phosphata"/>
    <property type="match status" value="1"/>
</dbReference>
<dbReference type="GO" id="GO:0016791">
    <property type="term" value="F:phosphatase activity"/>
    <property type="evidence" value="ECO:0007669"/>
    <property type="project" value="TreeGrafter"/>
</dbReference>
<dbReference type="PANTHER" id="PTHR18901:SF42">
    <property type="entry name" value="SUPERFAMILY HYDROLASE, PUTATIVE-RELATED"/>
    <property type="match status" value="1"/>
</dbReference>
<dbReference type="FunCoup" id="A0A136J6K3">
    <property type="interactions" value="186"/>
</dbReference>
<dbReference type="STRING" id="196109.A0A136J6K3"/>
<dbReference type="OrthoDB" id="40579at2759"/>
<dbReference type="Gene3D" id="3.40.50.1000">
    <property type="entry name" value="HAD superfamily/HAD-like"/>
    <property type="match status" value="1"/>
</dbReference>
<keyword evidence="2" id="KW-1185">Reference proteome</keyword>
<dbReference type="InParanoid" id="A0A136J6K3"/>
<dbReference type="Proteomes" id="UP000070501">
    <property type="component" value="Unassembled WGS sequence"/>
</dbReference>
<dbReference type="PANTHER" id="PTHR18901">
    <property type="entry name" value="2-DEOXYGLUCOSE-6-PHOSPHATE PHOSPHATASE 2"/>
    <property type="match status" value="1"/>
</dbReference>
<dbReference type="SFLD" id="SFLDS00003">
    <property type="entry name" value="Haloacid_Dehalogenase"/>
    <property type="match status" value="1"/>
</dbReference>
<evidence type="ECO:0000313" key="2">
    <source>
        <dbReference type="Proteomes" id="UP000070501"/>
    </source>
</evidence>
<dbReference type="InterPro" id="IPR006439">
    <property type="entry name" value="HAD-SF_hydro_IA"/>
</dbReference>
<accession>A0A136J6K3</accession>
<dbReference type="AlphaFoldDB" id="A0A136J6K3"/>
<dbReference type="FunFam" id="1.10.150.240:FF:000001">
    <property type="entry name" value="Haloacid dehalogenase-like hydrolase domain"/>
    <property type="match status" value="1"/>
</dbReference>
<evidence type="ECO:0000313" key="1">
    <source>
        <dbReference type="EMBL" id="KXJ92747.1"/>
    </source>
</evidence>
<sequence>MWDSKPPPPVRACLFDMDGLLLNTEDLYGLCANTVLLRHGRPALPWSLKAKMMGVPGSSTGDVFHEWAQLPISREQWAAEQREQQQLHFPECQPLPGVEELLRNLRRARASGGGSGGPEAQGYPIQMALATSSEEFNFNLKTSKPTTKAVLGHIEQRHRVLGDDPRVAKGRGKPAPDIYLVALQSINDTLPENVTQIRPEECLVFEDSVIGVEAGRRAGMQVMWVPHQEIAAQYRGKEEEVLAGRIGLVPIGNEEQLGQPGDGWAKQLPSLEAFPYARYGIVVA</sequence>
<dbReference type="NCBIfam" id="TIGR01509">
    <property type="entry name" value="HAD-SF-IA-v3"/>
    <property type="match status" value="1"/>
</dbReference>
<proteinExistence type="predicted"/>
<organism evidence="1 2">
    <name type="scientific">Microdochium bolleyi</name>
    <dbReference type="NCBI Taxonomy" id="196109"/>
    <lineage>
        <taxon>Eukaryota</taxon>
        <taxon>Fungi</taxon>
        <taxon>Dikarya</taxon>
        <taxon>Ascomycota</taxon>
        <taxon>Pezizomycotina</taxon>
        <taxon>Sordariomycetes</taxon>
        <taxon>Xylariomycetidae</taxon>
        <taxon>Xylariales</taxon>
        <taxon>Microdochiaceae</taxon>
        <taxon>Microdochium</taxon>
    </lineage>
</organism>
<dbReference type="Gene3D" id="1.10.150.240">
    <property type="entry name" value="Putative phosphatase, domain 2"/>
    <property type="match status" value="1"/>
</dbReference>
<dbReference type="InterPro" id="IPR023198">
    <property type="entry name" value="PGP-like_dom2"/>
</dbReference>
<name>A0A136J6K3_9PEZI</name>
<dbReference type="Pfam" id="PF00702">
    <property type="entry name" value="Hydrolase"/>
    <property type="match status" value="1"/>
</dbReference>
<dbReference type="SUPFAM" id="SSF56784">
    <property type="entry name" value="HAD-like"/>
    <property type="match status" value="1"/>
</dbReference>